<evidence type="ECO:0000313" key="3">
    <source>
        <dbReference type="Proteomes" id="UP000288587"/>
    </source>
</evidence>
<evidence type="ECO:0008006" key="4">
    <source>
        <dbReference type="Google" id="ProtNLM"/>
    </source>
</evidence>
<sequence>MNAFFRSAAGSVLLGAAASFAAPPLPGHVLGPHEARPRIDGRLDEAVWREVPAFEAFRQFRPDSRPDAGAYRTRVQVLVEPHALVFAITATDPEPARLLAPLLRRDQVWPDQDSVTVWVDAMGRQQIAQFLRVNPAGVVADGVYTAATDGEDETPDFLEVEAAAQRTADGYTVEIRWPLINLRYAQDGGLPWRFAFTRRVPRELPIALTSTARERQDANAIRDMHTLDALAELPASWLEASHLRVKAEGTWRRTEAERSAQRGNLGLALQWRPRADWVVDGLWRPDFSQDELDAPQLSGNTQFALFLPEKRAFFLESSDVVGQQPPDDWGQARGLAAFYSRAVAAPRAGLRATWRGVHDEATALLMRDEPGGTWLRPGAYATDSADNTLPSTLLFARHRWGLGPDGGSGALAPLVSLRDWGAGRHTAVAGFDGLWHLSATDQLSGHLLRSQDSTALGADGQLQRAAALGSHNAWLLWRHRGEHWRVNAHWESIGAGFVNDNGFVPQAGIRRSTLETGYALHPQADTSSAFPLYELEGTLRLQDVRTLRDARRGVPAGETVGQAVQPGWFLLGPRDTELWGHANLQRLRARTGGALHAANSLSLGLGTHPGPRLSFVNLELEAGRLLDVDADRVVPGAHGSVFVSNRQSIGGWGLLAEWRAARSRLQSPTGGWALSERSNALKLVLLPSAAQALRLVHQRTRSQRVGEALLAGWDDRDTISTLTWLAREGPLRNWSVGASHARPAGEPQSRTEVFVKWQEGWGR</sequence>
<gene>
    <name evidence="2" type="ORF">EOD73_13500</name>
</gene>
<dbReference type="OrthoDB" id="9786766at2"/>
<accession>A0A3S2XP62</accession>
<feature type="chain" id="PRO_5018603115" description="Carbohydrate-binding domain-containing protein" evidence="1">
    <location>
        <begin position="22"/>
        <end position="763"/>
    </location>
</feature>
<dbReference type="Proteomes" id="UP000288587">
    <property type="component" value="Unassembled WGS sequence"/>
</dbReference>
<comment type="caution">
    <text evidence="2">The sequence shown here is derived from an EMBL/GenBank/DDBJ whole genome shotgun (WGS) entry which is preliminary data.</text>
</comment>
<protein>
    <recommendedName>
        <fullName evidence="4">Carbohydrate-binding domain-containing protein</fullName>
    </recommendedName>
</protein>
<name>A0A3S2XP62_9BURK</name>
<dbReference type="RefSeq" id="WP_127683555.1">
    <property type="nucleotide sequence ID" value="NZ_SACM01000004.1"/>
</dbReference>
<proteinExistence type="predicted"/>
<dbReference type="SUPFAM" id="SSF49344">
    <property type="entry name" value="CBD9-like"/>
    <property type="match status" value="1"/>
</dbReference>
<dbReference type="EMBL" id="SACM01000004">
    <property type="protein sequence ID" value="RVT83591.1"/>
    <property type="molecule type" value="Genomic_DNA"/>
</dbReference>
<organism evidence="2 3">
    <name type="scientific">Inhella crocodyli</name>
    <dbReference type="NCBI Taxonomy" id="2499851"/>
    <lineage>
        <taxon>Bacteria</taxon>
        <taxon>Pseudomonadati</taxon>
        <taxon>Pseudomonadota</taxon>
        <taxon>Betaproteobacteria</taxon>
        <taxon>Burkholderiales</taxon>
        <taxon>Sphaerotilaceae</taxon>
        <taxon>Inhella</taxon>
    </lineage>
</organism>
<evidence type="ECO:0000313" key="2">
    <source>
        <dbReference type="EMBL" id="RVT83591.1"/>
    </source>
</evidence>
<feature type="signal peptide" evidence="1">
    <location>
        <begin position="1"/>
        <end position="21"/>
    </location>
</feature>
<dbReference type="AlphaFoldDB" id="A0A3S2XP62"/>
<reference evidence="2 3" key="1">
    <citation type="submission" date="2019-01" db="EMBL/GenBank/DDBJ databases">
        <authorList>
            <person name="Chen W.-M."/>
        </authorList>
    </citation>
    <scope>NUCLEOTIDE SEQUENCE [LARGE SCALE GENOMIC DNA]</scope>
    <source>
        <strain evidence="2 3">CCP-18</strain>
    </source>
</reference>
<dbReference type="Gene3D" id="2.60.40.1190">
    <property type="match status" value="1"/>
</dbReference>
<keyword evidence="1" id="KW-0732">Signal</keyword>
<keyword evidence="3" id="KW-1185">Reference proteome</keyword>
<evidence type="ECO:0000256" key="1">
    <source>
        <dbReference type="SAM" id="SignalP"/>
    </source>
</evidence>